<protein>
    <submittedName>
        <fullName evidence="3">Histone-lysine N-methyltransferase SETMAR</fullName>
    </submittedName>
</protein>
<dbReference type="InterPro" id="IPR029044">
    <property type="entry name" value="Nucleotide-diphossugar_trans"/>
</dbReference>
<reference evidence="3" key="1">
    <citation type="submission" date="2016-11" db="UniProtKB">
        <authorList>
            <consortium name="WormBaseParasite"/>
        </authorList>
    </citation>
    <scope>IDENTIFICATION</scope>
</reference>
<feature type="region of interest" description="Disordered" evidence="1">
    <location>
        <begin position="126"/>
        <end position="151"/>
    </location>
</feature>
<dbReference type="AlphaFoldDB" id="A0A1I8FQL1"/>
<evidence type="ECO:0000313" key="3">
    <source>
        <dbReference type="WBParaSite" id="maker-unitig_43695-snap-gene-0.2-mRNA-1"/>
    </source>
</evidence>
<dbReference type="Proteomes" id="UP000095280">
    <property type="component" value="Unplaced"/>
</dbReference>
<keyword evidence="2" id="KW-1185">Reference proteome</keyword>
<name>A0A1I8FQL1_9PLAT</name>
<sequence>WERRWPGKARVGRQRGLTCLQIFGVDNHPHAGGDPDFIGFCLDKLAEMGAINSERRPARWRRVWRRVTLGSDGRAPDRVVESAPRLQSRADPAFPDRLLLRAGNICQHFLTADGLAKALPARSTRPGCGITPQESEFSPLKNGPRPSQQQCPNTLKRAATCWPCTPPGSVPATLSSFLAGQNSKTDASSTEELQLLVCFTS</sequence>
<accession>A0A1I8FQL1</accession>
<dbReference type="Gene3D" id="3.90.550.10">
    <property type="entry name" value="Spore Coat Polysaccharide Biosynthesis Protein SpsA, Chain A"/>
    <property type="match status" value="1"/>
</dbReference>
<evidence type="ECO:0000313" key="2">
    <source>
        <dbReference type="Proteomes" id="UP000095280"/>
    </source>
</evidence>
<proteinExistence type="predicted"/>
<dbReference type="WBParaSite" id="maker-unitig_43695-snap-gene-0.2-mRNA-1">
    <property type="protein sequence ID" value="maker-unitig_43695-snap-gene-0.2-mRNA-1"/>
    <property type="gene ID" value="maker-unitig_43695-snap-gene-0.2"/>
</dbReference>
<evidence type="ECO:0000256" key="1">
    <source>
        <dbReference type="SAM" id="MobiDB-lite"/>
    </source>
</evidence>
<dbReference type="SUPFAM" id="SSF53448">
    <property type="entry name" value="Nucleotide-diphospho-sugar transferases"/>
    <property type="match status" value="1"/>
</dbReference>
<organism evidence="2 3">
    <name type="scientific">Macrostomum lignano</name>
    <dbReference type="NCBI Taxonomy" id="282301"/>
    <lineage>
        <taxon>Eukaryota</taxon>
        <taxon>Metazoa</taxon>
        <taxon>Spiralia</taxon>
        <taxon>Lophotrochozoa</taxon>
        <taxon>Platyhelminthes</taxon>
        <taxon>Rhabditophora</taxon>
        <taxon>Macrostomorpha</taxon>
        <taxon>Macrostomida</taxon>
        <taxon>Macrostomidae</taxon>
        <taxon>Macrostomum</taxon>
    </lineage>
</organism>